<evidence type="ECO:0000256" key="3">
    <source>
        <dbReference type="ARBA" id="ARBA00034247"/>
    </source>
</evidence>
<feature type="transmembrane region" description="Helical" evidence="5">
    <location>
        <begin position="79"/>
        <end position="104"/>
    </location>
</feature>
<evidence type="ECO:0000256" key="5">
    <source>
        <dbReference type="SAM" id="Phobius"/>
    </source>
</evidence>
<dbReference type="STRING" id="1445510.YC6258_00944"/>
<dbReference type="Gene3D" id="3.30.70.270">
    <property type="match status" value="1"/>
</dbReference>
<dbReference type="KEGG" id="gsn:YC6258_00944"/>
<dbReference type="HOGENOM" id="CLU_000445_11_2_6"/>
<feature type="transmembrane region" description="Helical" evidence="5">
    <location>
        <begin position="160"/>
        <end position="180"/>
    </location>
</feature>
<dbReference type="InterPro" id="IPR029787">
    <property type="entry name" value="Nucleotide_cyclase"/>
</dbReference>
<dbReference type="Proteomes" id="UP000032266">
    <property type="component" value="Chromosome"/>
</dbReference>
<dbReference type="EC" id="2.7.7.65" evidence="2"/>
<feature type="transmembrane region" description="Helical" evidence="5">
    <location>
        <begin position="137"/>
        <end position="154"/>
    </location>
</feature>
<protein>
    <recommendedName>
        <fullName evidence="2">diguanylate cyclase</fullName>
        <ecNumber evidence="2">2.7.7.65</ecNumber>
    </recommendedName>
</protein>
<evidence type="ECO:0000256" key="2">
    <source>
        <dbReference type="ARBA" id="ARBA00012528"/>
    </source>
</evidence>
<dbReference type="FunFam" id="3.30.70.270:FF:000001">
    <property type="entry name" value="Diguanylate cyclase domain protein"/>
    <property type="match status" value="1"/>
</dbReference>
<dbReference type="EMBL" id="CP007142">
    <property type="protein sequence ID" value="AJQ92994.1"/>
    <property type="molecule type" value="Genomic_DNA"/>
</dbReference>
<dbReference type="InterPro" id="IPR050469">
    <property type="entry name" value="Diguanylate_Cyclase"/>
</dbReference>
<dbReference type="GO" id="GO:1902201">
    <property type="term" value="P:negative regulation of bacterial-type flagellum-dependent cell motility"/>
    <property type="evidence" value="ECO:0007669"/>
    <property type="project" value="TreeGrafter"/>
</dbReference>
<dbReference type="SUPFAM" id="SSF55073">
    <property type="entry name" value="Nucleotide cyclase"/>
    <property type="match status" value="1"/>
</dbReference>
<feature type="transmembrane region" description="Helical" evidence="5">
    <location>
        <begin position="110"/>
        <end position="130"/>
    </location>
</feature>
<name>A0A0C5VRU8_9GAMM</name>
<dbReference type="InterPro" id="IPR000160">
    <property type="entry name" value="GGDEF_dom"/>
</dbReference>
<dbReference type="Pfam" id="PF00990">
    <property type="entry name" value="GGDEF"/>
    <property type="match status" value="1"/>
</dbReference>
<dbReference type="RefSeq" id="WP_169748928.1">
    <property type="nucleotide sequence ID" value="NZ_CP007142.1"/>
</dbReference>
<dbReference type="SMART" id="SM00267">
    <property type="entry name" value="GGDEF"/>
    <property type="match status" value="1"/>
</dbReference>
<dbReference type="PANTHER" id="PTHR45138:SF9">
    <property type="entry name" value="DIGUANYLATE CYCLASE DGCM-RELATED"/>
    <property type="match status" value="1"/>
</dbReference>
<evidence type="ECO:0000313" key="7">
    <source>
        <dbReference type="EMBL" id="AJQ92994.1"/>
    </source>
</evidence>
<dbReference type="GO" id="GO:0005886">
    <property type="term" value="C:plasma membrane"/>
    <property type="evidence" value="ECO:0007669"/>
    <property type="project" value="TreeGrafter"/>
</dbReference>
<comment type="catalytic activity">
    <reaction evidence="3">
        <text>2 GTP = 3',3'-c-di-GMP + 2 diphosphate</text>
        <dbReference type="Rhea" id="RHEA:24898"/>
        <dbReference type="ChEBI" id="CHEBI:33019"/>
        <dbReference type="ChEBI" id="CHEBI:37565"/>
        <dbReference type="ChEBI" id="CHEBI:58805"/>
        <dbReference type="EC" id="2.7.7.65"/>
    </reaction>
</comment>
<accession>A0A0C5VRU8</accession>
<keyword evidence="8" id="KW-1185">Reference proteome</keyword>
<evidence type="ECO:0000259" key="6">
    <source>
        <dbReference type="PROSITE" id="PS50887"/>
    </source>
</evidence>
<dbReference type="GO" id="GO:0052621">
    <property type="term" value="F:diguanylate cyclase activity"/>
    <property type="evidence" value="ECO:0007669"/>
    <property type="project" value="UniProtKB-EC"/>
</dbReference>
<dbReference type="CDD" id="cd01949">
    <property type="entry name" value="GGDEF"/>
    <property type="match status" value="1"/>
</dbReference>
<dbReference type="NCBIfam" id="TIGR00254">
    <property type="entry name" value="GGDEF"/>
    <property type="match status" value="1"/>
</dbReference>
<keyword evidence="5" id="KW-1133">Transmembrane helix</keyword>
<organism evidence="7 8">
    <name type="scientific">Gynuella sunshinyii YC6258</name>
    <dbReference type="NCBI Taxonomy" id="1445510"/>
    <lineage>
        <taxon>Bacteria</taxon>
        <taxon>Pseudomonadati</taxon>
        <taxon>Pseudomonadota</taxon>
        <taxon>Gammaproteobacteria</taxon>
        <taxon>Oceanospirillales</taxon>
        <taxon>Saccharospirillaceae</taxon>
        <taxon>Gynuella</taxon>
    </lineage>
</organism>
<evidence type="ECO:0000256" key="1">
    <source>
        <dbReference type="ARBA" id="ARBA00001946"/>
    </source>
</evidence>
<dbReference type="GO" id="GO:0043709">
    <property type="term" value="P:cell adhesion involved in single-species biofilm formation"/>
    <property type="evidence" value="ECO:0007669"/>
    <property type="project" value="TreeGrafter"/>
</dbReference>
<feature type="domain" description="GGDEF" evidence="6">
    <location>
        <begin position="234"/>
        <end position="369"/>
    </location>
</feature>
<dbReference type="InterPro" id="IPR043128">
    <property type="entry name" value="Rev_trsase/Diguanyl_cyclase"/>
</dbReference>
<reference evidence="7 8" key="1">
    <citation type="submission" date="2014-01" db="EMBL/GenBank/DDBJ databases">
        <title>Full genme sequencing of cellulolytic bacterium Gynuella sunshinyii YC6258T gen. nov., sp. nov.</title>
        <authorList>
            <person name="Khan H."/>
            <person name="Chung E.J."/>
            <person name="Chung Y.R."/>
        </authorList>
    </citation>
    <scope>NUCLEOTIDE SEQUENCE [LARGE SCALE GENOMIC DNA]</scope>
    <source>
        <strain evidence="7 8">YC6258</strain>
    </source>
</reference>
<proteinExistence type="predicted"/>
<feature type="transmembrane region" description="Helical" evidence="5">
    <location>
        <begin position="43"/>
        <end position="67"/>
    </location>
</feature>
<dbReference type="PANTHER" id="PTHR45138">
    <property type="entry name" value="REGULATORY COMPONENTS OF SENSORY TRANSDUCTION SYSTEM"/>
    <property type="match status" value="1"/>
</dbReference>
<feature type="region of interest" description="Disordered" evidence="4">
    <location>
        <begin position="368"/>
        <end position="387"/>
    </location>
</feature>
<evidence type="ECO:0000313" key="8">
    <source>
        <dbReference type="Proteomes" id="UP000032266"/>
    </source>
</evidence>
<dbReference type="PROSITE" id="PS50887">
    <property type="entry name" value="GGDEF"/>
    <property type="match status" value="1"/>
</dbReference>
<feature type="transmembrane region" description="Helical" evidence="5">
    <location>
        <begin position="21"/>
        <end position="37"/>
    </location>
</feature>
<sequence length="387" mass="44145">MAFSQLFKERSDQDFVRRTRSGVLIYVVAYPLLIFSTDVYHQSVYFCVTLFILMTSIAIARLLLAQLLSKPFYHQHQKFWRYLILGFSLAHGICWSVIFIKFVADPRFENVSFTMLLGLVAIVSGSTNTLIPKGNFFHLYVAILMAPMLLMLFIRGFHLSLILVMLCFWIYSYFLGNQIYNEYVNSFRSEYEAGKNKEALEALSKTDSLTGIFNRHHFNESVEQQWHMCMRNRYPLSLIMMDVDHFKRINDTHGHILGDDCLVHVAAIVRNVVKRSTDIVTRYGGEEFAIILPGTSAAHACEVAEKIRQEVENTPFVSNHHILPVTVSCGVSSHVPDETSSVLELLANADTALYLAKNTGRNRVESHINNYPGMDDGNTHGTQRDDL</sequence>
<dbReference type="AlphaFoldDB" id="A0A0C5VRU8"/>
<keyword evidence="5" id="KW-0812">Transmembrane</keyword>
<evidence type="ECO:0000256" key="4">
    <source>
        <dbReference type="SAM" id="MobiDB-lite"/>
    </source>
</evidence>
<gene>
    <name evidence="7" type="ORF">YC6258_00944</name>
</gene>
<keyword evidence="5" id="KW-0472">Membrane</keyword>
<comment type="cofactor">
    <cofactor evidence="1">
        <name>Mg(2+)</name>
        <dbReference type="ChEBI" id="CHEBI:18420"/>
    </cofactor>
</comment>